<dbReference type="SUPFAM" id="SSF53335">
    <property type="entry name" value="S-adenosyl-L-methionine-dependent methyltransferases"/>
    <property type="match status" value="1"/>
</dbReference>
<dbReference type="CDD" id="cd02440">
    <property type="entry name" value="AdoMet_MTases"/>
    <property type="match status" value="1"/>
</dbReference>
<evidence type="ECO:0000256" key="7">
    <source>
        <dbReference type="ARBA" id="ARBA00029736"/>
    </source>
</evidence>
<dbReference type="Gene3D" id="3.40.50.150">
    <property type="entry name" value="Vaccinia Virus protein VP39"/>
    <property type="match status" value="1"/>
</dbReference>
<comment type="caution">
    <text evidence="11">The sequence shown here is derived from an EMBL/GenBank/DDBJ whole genome shotgun (WGS) entry which is preliminary data.</text>
</comment>
<keyword evidence="3 11" id="KW-0489">Methyltransferase</keyword>
<evidence type="ECO:0000313" key="11">
    <source>
        <dbReference type="EMBL" id="PWB85987.1"/>
    </source>
</evidence>
<dbReference type="OrthoDB" id="8079at2157"/>
<dbReference type="GO" id="GO:0052906">
    <property type="term" value="F:tRNA (guanine(37)-N1)-methyltransferase activity"/>
    <property type="evidence" value="ECO:0007669"/>
    <property type="project" value="UniProtKB-EC"/>
</dbReference>
<dbReference type="InterPro" id="IPR040601">
    <property type="entry name" value="Trm5a/b_N"/>
</dbReference>
<name>A0A2U1S786_9EURY</name>
<dbReference type="PANTHER" id="PTHR23245:SF36">
    <property type="entry name" value="TRNA (GUANINE(37)-N1)-METHYLTRANSFERASE"/>
    <property type="match status" value="1"/>
</dbReference>
<accession>A0A2U1S786</accession>
<evidence type="ECO:0000256" key="1">
    <source>
        <dbReference type="ARBA" id="ARBA00012807"/>
    </source>
</evidence>
<keyword evidence="12" id="KW-1185">Reference proteome</keyword>
<keyword evidence="6" id="KW-0819">tRNA processing</keyword>
<evidence type="ECO:0000256" key="2">
    <source>
        <dbReference type="ARBA" id="ARBA00022490"/>
    </source>
</evidence>
<evidence type="ECO:0000256" key="9">
    <source>
        <dbReference type="ARBA" id="ARBA00047783"/>
    </source>
</evidence>
<dbReference type="GO" id="GO:0005737">
    <property type="term" value="C:cytoplasm"/>
    <property type="evidence" value="ECO:0007669"/>
    <property type="project" value="TreeGrafter"/>
</dbReference>
<dbReference type="PANTHER" id="PTHR23245">
    <property type="entry name" value="TRNA METHYLTRANSFERASE"/>
    <property type="match status" value="1"/>
</dbReference>
<dbReference type="InterPro" id="IPR030382">
    <property type="entry name" value="MeTrfase_TRM5/TYW2"/>
</dbReference>
<dbReference type="Gene3D" id="3.30.300.110">
    <property type="entry name" value="Met-10+ protein-like domains"/>
    <property type="match status" value="1"/>
</dbReference>
<gene>
    <name evidence="11" type="primary">prmC</name>
    <name evidence="11" type="ORF">MBBWO_08390</name>
</gene>
<evidence type="ECO:0000313" key="12">
    <source>
        <dbReference type="Proteomes" id="UP000245577"/>
    </source>
</evidence>
<evidence type="ECO:0000256" key="5">
    <source>
        <dbReference type="ARBA" id="ARBA00022691"/>
    </source>
</evidence>
<dbReference type="Pfam" id="PF18093">
    <property type="entry name" value="Trm5_N"/>
    <property type="match status" value="1"/>
</dbReference>
<keyword evidence="4 11" id="KW-0808">Transferase</keyword>
<keyword evidence="5" id="KW-0949">S-adenosyl-L-methionine</keyword>
<evidence type="ECO:0000256" key="4">
    <source>
        <dbReference type="ARBA" id="ARBA00022679"/>
    </source>
</evidence>
<dbReference type="EC" id="2.1.1.228" evidence="1"/>
<dbReference type="Gene3D" id="3.30.70.2580">
    <property type="match status" value="1"/>
</dbReference>
<dbReference type="Pfam" id="PF25133">
    <property type="entry name" value="TYW2_N_2"/>
    <property type="match status" value="1"/>
</dbReference>
<evidence type="ECO:0000259" key="10">
    <source>
        <dbReference type="PROSITE" id="PS51684"/>
    </source>
</evidence>
<protein>
    <recommendedName>
        <fullName evidence="1">tRNA (guanine(37)-N(1))-methyltransferase</fullName>
        <ecNumber evidence="1">2.1.1.228</ecNumber>
    </recommendedName>
    <alternativeName>
        <fullName evidence="7">M1G-methyltransferase</fullName>
    </alternativeName>
    <alternativeName>
        <fullName evidence="8">tRNA [GM37] methyltransferase</fullName>
    </alternativeName>
</protein>
<evidence type="ECO:0000256" key="3">
    <source>
        <dbReference type="ARBA" id="ARBA00022603"/>
    </source>
</evidence>
<dbReference type="GO" id="GO:0002939">
    <property type="term" value="P:tRNA N1-guanine methylation"/>
    <property type="evidence" value="ECO:0007669"/>
    <property type="project" value="TreeGrafter"/>
</dbReference>
<sequence>MKAVKVPLKSLNDTRKALMEKKLMNLDYKIKTKDNYGFIPINEEEKIPEEYEIVDIDLETLKRYPKNFTELLKDVLTIEEIEELKTSFDIIGDIVIVEIPEELKSKKKEIGKATLEFTKRKSVFMKKSAIHGTIRIRDLELIAGEDNAVTIHKEHGTRLKLNVKEVYFSPRLATERKRIADNVNNGEKILDMFCGIGPFPIVIAKNKNANITAVDINSDAIEYLDENIRLNKLKGKIRPFCGDIREVAKENFENEKFDRIIMNLPGLAFEFLDLAVDLIADNGVINYYEFSDSFSQGIERLQKAAHKKNKKVEILNTRKVKSSSPGMWHVSIDGKIIDSN</sequence>
<dbReference type="InterPro" id="IPR056744">
    <property type="entry name" value="TRM5/TYW2-like_N"/>
</dbReference>
<dbReference type="PROSITE" id="PS51684">
    <property type="entry name" value="SAM_MT_TRM5_TYW2"/>
    <property type="match status" value="1"/>
</dbReference>
<organism evidence="11 12">
    <name type="scientific">Methanobrevibacter woesei</name>
    <dbReference type="NCBI Taxonomy" id="190976"/>
    <lineage>
        <taxon>Archaea</taxon>
        <taxon>Methanobacteriati</taxon>
        <taxon>Methanobacteriota</taxon>
        <taxon>Methanomada group</taxon>
        <taxon>Methanobacteria</taxon>
        <taxon>Methanobacteriales</taxon>
        <taxon>Methanobacteriaceae</taxon>
        <taxon>Methanobrevibacter</taxon>
    </lineage>
</organism>
<dbReference type="RefSeq" id="WP_116669629.1">
    <property type="nucleotide sequence ID" value="NZ_MZGU01000004.1"/>
</dbReference>
<reference evidence="11 12" key="1">
    <citation type="submission" date="2017-03" db="EMBL/GenBank/DDBJ databases">
        <title>Genome sequence of Methanobrevibacter wosei.</title>
        <authorList>
            <person name="Poehlein A."/>
            <person name="Seedorf H."/>
            <person name="Daniel R."/>
        </authorList>
    </citation>
    <scope>NUCLEOTIDE SEQUENCE [LARGE SCALE GENOMIC DNA]</scope>
    <source>
        <strain evidence="11 12">DSM 11979</strain>
    </source>
</reference>
<comment type="catalytic activity">
    <reaction evidence="9">
        <text>guanosine(37) in tRNA + S-adenosyl-L-methionine = N(1)-methylguanosine(37) in tRNA + S-adenosyl-L-homocysteine + H(+)</text>
        <dbReference type="Rhea" id="RHEA:36899"/>
        <dbReference type="Rhea" id="RHEA-COMP:10145"/>
        <dbReference type="Rhea" id="RHEA-COMP:10147"/>
        <dbReference type="ChEBI" id="CHEBI:15378"/>
        <dbReference type="ChEBI" id="CHEBI:57856"/>
        <dbReference type="ChEBI" id="CHEBI:59789"/>
        <dbReference type="ChEBI" id="CHEBI:73542"/>
        <dbReference type="ChEBI" id="CHEBI:74269"/>
        <dbReference type="EC" id="2.1.1.228"/>
    </reaction>
</comment>
<dbReference type="Pfam" id="PF02475">
    <property type="entry name" value="TRM5-TYW2_MTfase"/>
    <property type="match status" value="1"/>
</dbReference>
<dbReference type="AlphaFoldDB" id="A0A2U1S786"/>
<proteinExistence type="predicted"/>
<evidence type="ECO:0000256" key="6">
    <source>
        <dbReference type="ARBA" id="ARBA00022694"/>
    </source>
</evidence>
<dbReference type="EMBL" id="MZGU01000004">
    <property type="protein sequence ID" value="PWB85987.1"/>
    <property type="molecule type" value="Genomic_DNA"/>
</dbReference>
<dbReference type="FunFam" id="3.30.300.110:FF:000001">
    <property type="entry name" value="tRNA (guanine(37)-N1)-methyltransferase"/>
    <property type="match status" value="1"/>
</dbReference>
<dbReference type="Proteomes" id="UP000245577">
    <property type="component" value="Unassembled WGS sequence"/>
</dbReference>
<dbReference type="InterPro" id="IPR056743">
    <property type="entry name" value="TRM5-TYW2-like_MTfase"/>
</dbReference>
<feature type="domain" description="SAM-dependent methyltransferase TRM5/TYW2-type" evidence="10">
    <location>
        <begin position="88"/>
        <end position="338"/>
    </location>
</feature>
<keyword evidence="2" id="KW-0963">Cytoplasm</keyword>
<evidence type="ECO:0000256" key="8">
    <source>
        <dbReference type="ARBA" id="ARBA00033392"/>
    </source>
</evidence>
<dbReference type="InterPro" id="IPR029063">
    <property type="entry name" value="SAM-dependent_MTases_sf"/>
</dbReference>